<dbReference type="OrthoDB" id="1303564at2759"/>
<accession>A0A1S3XTV9</accession>
<dbReference type="PaxDb" id="4097-A0A1S3XTV9"/>
<keyword evidence="1" id="KW-1185">Reference proteome</keyword>
<name>A0A1S3XTV9_TOBAC</name>
<evidence type="ECO:0000313" key="1">
    <source>
        <dbReference type="Proteomes" id="UP000790787"/>
    </source>
</evidence>
<sequence length="163" mass="18344">MGNCGSCKSRSKVTAKLIHVNGELEEFFSPIKIFNLLQLETPTTFICNSDEMDFDGFASPLGDDDELLPGQLYFELPLNWLTHRLQVEDMATLAVKAIAAIKTSDKKSCGSCCWMKRVDPLMYFEGSEDHVKYYTRLQDLVPIDGSGLKRKKITAKLSVILEE</sequence>
<dbReference type="PANTHER" id="PTHR33052">
    <property type="entry name" value="DUF4228 DOMAIN PROTEIN-RELATED"/>
    <property type="match status" value="1"/>
</dbReference>
<dbReference type="Proteomes" id="UP000790787">
    <property type="component" value="Chromosome 5"/>
</dbReference>
<dbReference type="RefSeq" id="XP_016443305.1">
    <property type="nucleotide sequence ID" value="XM_016587819.2"/>
</dbReference>
<reference evidence="1" key="1">
    <citation type="journal article" date="2014" name="Nat. Commun.">
        <title>The tobacco genome sequence and its comparison with those of tomato and potato.</title>
        <authorList>
            <person name="Sierro N."/>
            <person name="Battey J.N."/>
            <person name="Ouadi S."/>
            <person name="Bakaher N."/>
            <person name="Bovet L."/>
            <person name="Willig A."/>
            <person name="Goepfert S."/>
            <person name="Peitsch M.C."/>
            <person name="Ivanov N.V."/>
        </authorList>
    </citation>
    <scope>NUCLEOTIDE SEQUENCE [LARGE SCALE GENOMIC DNA]</scope>
</reference>
<proteinExistence type="predicted"/>
<dbReference type="OMA" id="KANTASC"/>
<dbReference type="RefSeq" id="XP_016443305.1">
    <property type="nucleotide sequence ID" value="XM_016587819.1"/>
</dbReference>
<dbReference type="Pfam" id="PF14009">
    <property type="entry name" value="PADRE"/>
    <property type="match status" value="1"/>
</dbReference>
<dbReference type="GeneID" id="107768678"/>
<gene>
    <name evidence="2" type="primary">LOC107768678</name>
</gene>
<protein>
    <submittedName>
        <fullName evidence="2">Uncharacterized protein LOC107768678</fullName>
    </submittedName>
</protein>
<dbReference type="KEGG" id="nta:107768678"/>
<dbReference type="AlphaFoldDB" id="A0A1S3XTV9"/>
<dbReference type="STRING" id="4097.A0A1S3XTV9"/>
<organism evidence="1 2">
    <name type="scientific">Nicotiana tabacum</name>
    <name type="common">Common tobacco</name>
    <dbReference type="NCBI Taxonomy" id="4097"/>
    <lineage>
        <taxon>Eukaryota</taxon>
        <taxon>Viridiplantae</taxon>
        <taxon>Streptophyta</taxon>
        <taxon>Embryophyta</taxon>
        <taxon>Tracheophyta</taxon>
        <taxon>Spermatophyta</taxon>
        <taxon>Magnoliopsida</taxon>
        <taxon>eudicotyledons</taxon>
        <taxon>Gunneridae</taxon>
        <taxon>Pentapetalae</taxon>
        <taxon>asterids</taxon>
        <taxon>lamiids</taxon>
        <taxon>Solanales</taxon>
        <taxon>Solanaceae</taxon>
        <taxon>Nicotianoideae</taxon>
        <taxon>Nicotianeae</taxon>
        <taxon>Nicotiana</taxon>
    </lineage>
</organism>
<evidence type="ECO:0000313" key="2">
    <source>
        <dbReference type="RefSeq" id="XP_016443305.1"/>
    </source>
</evidence>
<reference evidence="2" key="2">
    <citation type="submission" date="2025-08" db="UniProtKB">
        <authorList>
            <consortium name="RefSeq"/>
        </authorList>
    </citation>
    <scope>IDENTIFICATION</scope>
    <source>
        <tissue evidence="2">Leaf</tissue>
    </source>
</reference>
<dbReference type="InterPro" id="IPR025322">
    <property type="entry name" value="PADRE_dom"/>
</dbReference>